<dbReference type="SUPFAM" id="SSF56954">
    <property type="entry name" value="Outer membrane efflux proteins (OEP)"/>
    <property type="match status" value="1"/>
</dbReference>
<evidence type="ECO:0000313" key="8">
    <source>
        <dbReference type="EMBL" id="MBS7526597.1"/>
    </source>
</evidence>
<feature type="signal peptide" evidence="7">
    <location>
        <begin position="1"/>
        <end position="21"/>
    </location>
</feature>
<feature type="chain" id="PRO_5045875588" evidence="7">
    <location>
        <begin position="22"/>
        <end position="383"/>
    </location>
</feature>
<feature type="coiled-coil region" evidence="6">
    <location>
        <begin position="224"/>
        <end position="294"/>
    </location>
</feature>
<proteinExistence type="predicted"/>
<evidence type="ECO:0000256" key="5">
    <source>
        <dbReference type="ARBA" id="ARBA00023237"/>
    </source>
</evidence>
<name>A0ABS5PNX8_9FIRM</name>
<organism evidence="8 9">
    <name type="scientific">Fusibacter paucivorans</name>
    <dbReference type="NCBI Taxonomy" id="76009"/>
    <lineage>
        <taxon>Bacteria</taxon>
        <taxon>Bacillati</taxon>
        <taxon>Bacillota</taxon>
        <taxon>Clostridia</taxon>
        <taxon>Eubacteriales</taxon>
        <taxon>Eubacteriales Family XII. Incertae Sedis</taxon>
        <taxon>Fusibacter</taxon>
    </lineage>
</organism>
<keyword evidence="2" id="KW-1134">Transmembrane beta strand</keyword>
<gene>
    <name evidence="8" type="ORF">KHM83_07905</name>
</gene>
<sequence>MKKYLITTLMIGMLYSSFAFADTTIIDPLLTLDEVYNLAIENSIDIKTADDNIEIAEDELQDAKGAKEDIEWSYKDADEYMTLVFADKYDIPLAENALAAAKRDKENALKDLKIDVTSRYIDYLQTVDNLETSQADLEQAQTTYNNKTKEHELGLITSSDLEAFNVSLLQAELNVQMNENALEQAQISFNQMIGYPIDTLFRLTTVMDVKTTVDYNITTLTKNIEIFDQTLLDLKEDLAEKELKLELIEDNVLDTKSVSFKGSTTYIYGKSSEYSTTKDDIEDLQDDYDEALKSEIINLRIAFNSLKNTELSVNINKLNYDSAVRQFNTATVKSDLGLVTAYELQDAKNNVTNMYNIYMTSINDLYTQDLEFQKTIGTYEVTE</sequence>
<dbReference type="Gene3D" id="1.20.1600.10">
    <property type="entry name" value="Outer membrane efflux proteins (OEP)"/>
    <property type="match status" value="1"/>
</dbReference>
<dbReference type="EMBL" id="JAHBCL010000011">
    <property type="protein sequence ID" value="MBS7526597.1"/>
    <property type="molecule type" value="Genomic_DNA"/>
</dbReference>
<evidence type="ECO:0000256" key="6">
    <source>
        <dbReference type="SAM" id="Coils"/>
    </source>
</evidence>
<evidence type="ECO:0000313" key="9">
    <source>
        <dbReference type="Proteomes" id="UP000746471"/>
    </source>
</evidence>
<evidence type="ECO:0000256" key="4">
    <source>
        <dbReference type="ARBA" id="ARBA00023136"/>
    </source>
</evidence>
<dbReference type="PANTHER" id="PTHR30026:SF20">
    <property type="entry name" value="OUTER MEMBRANE PROTEIN TOLC"/>
    <property type="match status" value="1"/>
</dbReference>
<comment type="caution">
    <text evidence="8">The sequence shown here is derived from an EMBL/GenBank/DDBJ whole genome shotgun (WGS) entry which is preliminary data.</text>
</comment>
<keyword evidence="3" id="KW-0812">Transmembrane</keyword>
<keyword evidence="4" id="KW-0472">Membrane</keyword>
<keyword evidence="6" id="KW-0175">Coiled coil</keyword>
<dbReference type="InterPro" id="IPR051906">
    <property type="entry name" value="TolC-like"/>
</dbReference>
<protein>
    <submittedName>
        <fullName evidence="8">TolC family protein</fullName>
    </submittedName>
</protein>
<evidence type="ECO:0000256" key="2">
    <source>
        <dbReference type="ARBA" id="ARBA00022452"/>
    </source>
</evidence>
<evidence type="ECO:0000256" key="1">
    <source>
        <dbReference type="ARBA" id="ARBA00004442"/>
    </source>
</evidence>
<evidence type="ECO:0000256" key="3">
    <source>
        <dbReference type="ARBA" id="ARBA00022692"/>
    </source>
</evidence>
<keyword evidence="7" id="KW-0732">Signal</keyword>
<comment type="subcellular location">
    <subcellularLocation>
        <location evidence="1">Cell outer membrane</location>
    </subcellularLocation>
</comment>
<feature type="coiled-coil region" evidence="6">
    <location>
        <begin position="46"/>
        <end position="150"/>
    </location>
</feature>
<keyword evidence="9" id="KW-1185">Reference proteome</keyword>
<accession>A0ABS5PNX8</accession>
<dbReference type="Proteomes" id="UP000746471">
    <property type="component" value="Unassembled WGS sequence"/>
</dbReference>
<keyword evidence="5" id="KW-0998">Cell outer membrane</keyword>
<dbReference type="PANTHER" id="PTHR30026">
    <property type="entry name" value="OUTER MEMBRANE PROTEIN TOLC"/>
    <property type="match status" value="1"/>
</dbReference>
<reference evidence="8 9" key="1">
    <citation type="submission" date="2021-05" db="EMBL/GenBank/DDBJ databases">
        <title>Fusibacter ferrireducens sp. nov., an anaerobic, sulfur- and Fe-reducing bacterium isolated from the mangrove sediment.</title>
        <authorList>
            <person name="Qiu D."/>
        </authorList>
    </citation>
    <scope>NUCLEOTIDE SEQUENCE [LARGE SCALE GENOMIC DNA]</scope>
    <source>
        <strain evidence="8 9">DSM 12116</strain>
    </source>
</reference>
<dbReference type="RefSeq" id="WP_213236455.1">
    <property type="nucleotide sequence ID" value="NZ_JAHBCL010000011.1"/>
</dbReference>
<evidence type="ECO:0000256" key="7">
    <source>
        <dbReference type="SAM" id="SignalP"/>
    </source>
</evidence>